<sequence length="322" mass="35872">MQDAAIFHQCHYLRQLRMQALLALYQFEENDVVPSFLSQGNCFTFILFTRPADWDALTAKYAGLLRLVSDEGGSSTGRLSGSGSVSQGVPVVTAIEERDLPVAQIIYSGQTALSPDLESFSAPFLHAVHTTIKLRSLVLKRSNKVFQLLTDEQLDASTKALLAAAQATIDQIVAEQKVRRDNSTIVTSASSPTVESNADEAVEDSIYPVFDPNFLLARVAIRVAANRHLHLRLRLHQELLHSHRHCRYHIHHHHHVTPHARHTHQGSHVKPIPQTEPRILLLRPRATKPDADARQILLVLLPCHIDDHGQLLAAGEHELCVP</sequence>
<keyword evidence="2" id="KW-1185">Reference proteome</keyword>
<name>A0A4Y9ZZE7_9AGAM</name>
<reference evidence="1 2" key="1">
    <citation type="submission" date="2019-02" db="EMBL/GenBank/DDBJ databases">
        <title>Genome sequencing of the rare red list fungi Hericium alpestre (H. flagellum).</title>
        <authorList>
            <person name="Buettner E."/>
            <person name="Kellner H."/>
        </authorList>
    </citation>
    <scope>NUCLEOTIDE SEQUENCE [LARGE SCALE GENOMIC DNA]</scope>
    <source>
        <strain evidence="1 2">DSM 108284</strain>
    </source>
</reference>
<accession>A0A4Y9ZZE7</accession>
<evidence type="ECO:0000313" key="1">
    <source>
        <dbReference type="EMBL" id="TFY79457.1"/>
    </source>
</evidence>
<gene>
    <name evidence="1" type="ORF">EWM64_g4553</name>
</gene>
<dbReference type="Proteomes" id="UP000298061">
    <property type="component" value="Unassembled WGS sequence"/>
</dbReference>
<dbReference type="AlphaFoldDB" id="A0A4Y9ZZE7"/>
<evidence type="ECO:0000313" key="2">
    <source>
        <dbReference type="Proteomes" id="UP000298061"/>
    </source>
</evidence>
<proteinExistence type="predicted"/>
<dbReference type="EMBL" id="SFCI01000497">
    <property type="protein sequence ID" value="TFY79457.1"/>
    <property type="molecule type" value="Genomic_DNA"/>
</dbReference>
<comment type="caution">
    <text evidence="1">The sequence shown here is derived from an EMBL/GenBank/DDBJ whole genome shotgun (WGS) entry which is preliminary data.</text>
</comment>
<organism evidence="1 2">
    <name type="scientific">Hericium alpestre</name>
    <dbReference type="NCBI Taxonomy" id="135208"/>
    <lineage>
        <taxon>Eukaryota</taxon>
        <taxon>Fungi</taxon>
        <taxon>Dikarya</taxon>
        <taxon>Basidiomycota</taxon>
        <taxon>Agaricomycotina</taxon>
        <taxon>Agaricomycetes</taxon>
        <taxon>Russulales</taxon>
        <taxon>Hericiaceae</taxon>
        <taxon>Hericium</taxon>
    </lineage>
</organism>
<protein>
    <submittedName>
        <fullName evidence="1">Uncharacterized protein</fullName>
    </submittedName>
</protein>